<dbReference type="Proteomes" id="UP000005561">
    <property type="component" value="Unassembled WGS sequence"/>
</dbReference>
<protein>
    <submittedName>
        <fullName evidence="1">Uncharacterized protein</fullName>
    </submittedName>
</protein>
<dbReference type="EMBL" id="ACCL02000007">
    <property type="protein sequence ID" value="EET61228.1"/>
    <property type="molecule type" value="Genomic_DNA"/>
</dbReference>
<gene>
    <name evidence="1" type="ORF">BRYFOR_06873</name>
</gene>
<reference evidence="1" key="1">
    <citation type="submission" date="2009-07" db="EMBL/GenBank/DDBJ databases">
        <authorList>
            <person name="Weinstock G."/>
            <person name="Sodergren E."/>
            <person name="Clifton S."/>
            <person name="Fulton L."/>
            <person name="Fulton B."/>
            <person name="Courtney L."/>
            <person name="Fronick C."/>
            <person name="Harrison M."/>
            <person name="Strong C."/>
            <person name="Farmer C."/>
            <person name="Delahaunty K."/>
            <person name="Markovic C."/>
            <person name="Hall O."/>
            <person name="Minx P."/>
            <person name="Tomlinson C."/>
            <person name="Mitreva M."/>
            <person name="Nelson J."/>
            <person name="Hou S."/>
            <person name="Wollam A."/>
            <person name="Pepin K.H."/>
            <person name="Johnson M."/>
            <person name="Bhonagiri V."/>
            <person name="Nash W.E."/>
            <person name="Warren W."/>
            <person name="Chinwalla A."/>
            <person name="Mardis E.R."/>
            <person name="Wilson R.K."/>
        </authorList>
    </citation>
    <scope>NUCLEOTIDE SEQUENCE [LARGE SCALE GENOMIC DNA]</scope>
    <source>
        <strain evidence="1">DSM 14469</strain>
    </source>
</reference>
<name>C6LE23_9FIRM</name>
<proteinExistence type="predicted"/>
<dbReference type="AlphaFoldDB" id="C6LE23"/>
<sequence>MIPLPSACAQSAFSSPPVLLRAGFALRSFYAHSIKSADDNTMTFR</sequence>
<keyword evidence="2" id="KW-1185">Reference proteome</keyword>
<accession>C6LE23</accession>
<organism evidence="1 2">
    <name type="scientific">Marvinbryantia formatexigens DSM 14469</name>
    <dbReference type="NCBI Taxonomy" id="478749"/>
    <lineage>
        <taxon>Bacteria</taxon>
        <taxon>Bacillati</taxon>
        <taxon>Bacillota</taxon>
        <taxon>Clostridia</taxon>
        <taxon>Lachnospirales</taxon>
        <taxon>Lachnospiraceae</taxon>
        <taxon>Marvinbryantia</taxon>
    </lineage>
</organism>
<evidence type="ECO:0000313" key="2">
    <source>
        <dbReference type="Proteomes" id="UP000005561"/>
    </source>
</evidence>
<evidence type="ECO:0000313" key="1">
    <source>
        <dbReference type="EMBL" id="EET61228.1"/>
    </source>
</evidence>
<comment type="caution">
    <text evidence="1">The sequence shown here is derived from an EMBL/GenBank/DDBJ whole genome shotgun (WGS) entry which is preliminary data.</text>
</comment>